<sequence length="224" mass="25395">MASFGHEIKALSLKPHGENTKESLQHVNILKEQSLELDNTADDLEKKLNSFRQQLERVTEDQSHCEEGEEKSEKNYEKRKESDNSLFEAGGQVPVLNEEHQKYKLLHFTSVSQKFVRSLPTLKPLFQQAETAYCVGTDLMLNNLGVQEKEDSAKHPAVTSMYFSPVENETQKCNDAVGTYRAKPALVTSITSLQKETPFRLTAYQRQTSSKQWLGTEAAETGKR</sequence>
<organism evidence="1 2">
    <name type="scientific">Sphaerodactylus townsendi</name>
    <dbReference type="NCBI Taxonomy" id="933632"/>
    <lineage>
        <taxon>Eukaryota</taxon>
        <taxon>Metazoa</taxon>
        <taxon>Chordata</taxon>
        <taxon>Craniata</taxon>
        <taxon>Vertebrata</taxon>
        <taxon>Euteleostomi</taxon>
        <taxon>Lepidosauria</taxon>
        <taxon>Squamata</taxon>
        <taxon>Bifurcata</taxon>
        <taxon>Gekkota</taxon>
        <taxon>Sphaerodactylidae</taxon>
        <taxon>Sphaerodactylus</taxon>
    </lineage>
</organism>
<dbReference type="EMBL" id="CM037615">
    <property type="protein sequence ID" value="KAH8015015.1"/>
    <property type="molecule type" value="Genomic_DNA"/>
</dbReference>
<comment type="caution">
    <text evidence="1">The sequence shown here is derived from an EMBL/GenBank/DDBJ whole genome shotgun (WGS) entry which is preliminary data.</text>
</comment>
<accession>A0ACB8G6H3</accession>
<reference evidence="1" key="1">
    <citation type="submission" date="2021-08" db="EMBL/GenBank/DDBJ databases">
        <title>The first chromosome-level gecko genome reveals the dynamic sex chromosomes of Neotropical dwarf geckos (Sphaerodactylidae: Sphaerodactylus).</title>
        <authorList>
            <person name="Pinto B.J."/>
            <person name="Keating S.E."/>
            <person name="Gamble T."/>
        </authorList>
    </citation>
    <scope>NUCLEOTIDE SEQUENCE</scope>
    <source>
        <strain evidence="1">TG3544</strain>
    </source>
</reference>
<gene>
    <name evidence="1" type="ORF">K3G42_032858</name>
</gene>
<protein>
    <submittedName>
        <fullName evidence="1">Uncharacterized protein</fullName>
    </submittedName>
</protein>
<dbReference type="Proteomes" id="UP000827872">
    <property type="component" value="Linkage Group LG02"/>
</dbReference>
<evidence type="ECO:0000313" key="1">
    <source>
        <dbReference type="EMBL" id="KAH8015015.1"/>
    </source>
</evidence>
<name>A0ACB8G6H3_9SAUR</name>
<proteinExistence type="predicted"/>
<keyword evidence="2" id="KW-1185">Reference proteome</keyword>
<evidence type="ECO:0000313" key="2">
    <source>
        <dbReference type="Proteomes" id="UP000827872"/>
    </source>
</evidence>